<dbReference type="EMBL" id="JBHFFA010000003">
    <property type="protein sequence ID" value="KAL2635830.1"/>
    <property type="molecule type" value="Genomic_DNA"/>
</dbReference>
<dbReference type="AlphaFoldDB" id="A0ABD1YZB7"/>
<evidence type="ECO:0000313" key="2">
    <source>
        <dbReference type="Proteomes" id="UP001605036"/>
    </source>
</evidence>
<dbReference type="Proteomes" id="UP001605036">
    <property type="component" value="Unassembled WGS sequence"/>
</dbReference>
<gene>
    <name evidence="1" type="ORF">R1flu_007309</name>
</gene>
<keyword evidence="2" id="KW-1185">Reference proteome</keyword>
<protein>
    <submittedName>
        <fullName evidence="1">Uncharacterized protein</fullName>
    </submittedName>
</protein>
<comment type="caution">
    <text evidence="1">The sequence shown here is derived from an EMBL/GenBank/DDBJ whole genome shotgun (WGS) entry which is preliminary data.</text>
</comment>
<organism evidence="1 2">
    <name type="scientific">Riccia fluitans</name>
    <dbReference type="NCBI Taxonomy" id="41844"/>
    <lineage>
        <taxon>Eukaryota</taxon>
        <taxon>Viridiplantae</taxon>
        <taxon>Streptophyta</taxon>
        <taxon>Embryophyta</taxon>
        <taxon>Marchantiophyta</taxon>
        <taxon>Marchantiopsida</taxon>
        <taxon>Marchantiidae</taxon>
        <taxon>Marchantiales</taxon>
        <taxon>Ricciaceae</taxon>
        <taxon>Riccia</taxon>
    </lineage>
</organism>
<name>A0ABD1YZB7_9MARC</name>
<sequence>MGENTVDDVRYGERSLSEFDADSISSTLTGRENGNGARRSLSLTARVYFVNETRNKLENILQDRKLHVLDSKS</sequence>
<proteinExistence type="predicted"/>
<evidence type="ECO:0000313" key="1">
    <source>
        <dbReference type="EMBL" id="KAL2635830.1"/>
    </source>
</evidence>
<reference evidence="1 2" key="1">
    <citation type="submission" date="2024-09" db="EMBL/GenBank/DDBJ databases">
        <title>Chromosome-scale assembly of Riccia fluitans.</title>
        <authorList>
            <person name="Paukszto L."/>
            <person name="Sawicki J."/>
            <person name="Karawczyk K."/>
            <person name="Piernik-Szablinska J."/>
            <person name="Szczecinska M."/>
            <person name="Mazdziarz M."/>
        </authorList>
    </citation>
    <scope>NUCLEOTIDE SEQUENCE [LARGE SCALE GENOMIC DNA]</scope>
    <source>
        <strain evidence="1">Rf_01</strain>
        <tissue evidence="1">Aerial parts of the thallus</tissue>
    </source>
</reference>
<accession>A0ABD1YZB7</accession>